<organism evidence="4 5">
    <name type="scientific">Chlamydomonas eustigma</name>
    <dbReference type="NCBI Taxonomy" id="1157962"/>
    <lineage>
        <taxon>Eukaryota</taxon>
        <taxon>Viridiplantae</taxon>
        <taxon>Chlorophyta</taxon>
        <taxon>core chlorophytes</taxon>
        <taxon>Chlorophyceae</taxon>
        <taxon>CS clade</taxon>
        <taxon>Chlamydomonadales</taxon>
        <taxon>Chlamydomonadaceae</taxon>
        <taxon>Chlamydomonas</taxon>
    </lineage>
</organism>
<dbReference type="AlphaFoldDB" id="A0A250WXH0"/>
<dbReference type="InterPro" id="IPR032151">
    <property type="entry name" value="CFAP61_N"/>
</dbReference>
<feature type="domain" description="CFAP61 dimerisation" evidence="3">
    <location>
        <begin position="813"/>
        <end position="928"/>
    </location>
</feature>
<accession>A0A250WXH0</accession>
<feature type="region of interest" description="Disordered" evidence="1">
    <location>
        <begin position="299"/>
        <end position="348"/>
    </location>
</feature>
<evidence type="ECO:0000313" key="4">
    <source>
        <dbReference type="EMBL" id="GAX75485.1"/>
    </source>
</evidence>
<dbReference type="Pfam" id="PF23150">
    <property type="entry name" value="CFAP61_dimer"/>
    <property type="match status" value="1"/>
</dbReference>
<dbReference type="InterPro" id="IPR038884">
    <property type="entry name" value="CFAP61"/>
</dbReference>
<name>A0A250WXH0_9CHLO</name>
<proteinExistence type="predicted"/>
<dbReference type="InterPro" id="IPR056299">
    <property type="entry name" value="CFAP61_dimer"/>
</dbReference>
<dbReference type="Gene3D" id="3.50.50.60">
    <property type="entry name" value="FAD/NAD(P)-binding domain"/>
    <property type="match status" value="2"/>
</dbReference>
<sequence>MGLTIGRPCFYRDATSVKVRPCAIEDIHEVEQICKNLYGSSPHLLALLETSLLCLSAVDSENGHVVGFLCLNDGASIRFGSHSMDALPWLKEQPASLAMDKAFITVAAMQPDHEVEASAALLRAAFLAVSSMKKIVLATDRDVTFTEPGLGSILTRTTFSNSLYLYEASREAALPPLTIRRSTVEDHDDMVPIMESSALRYPALSRLPESCHPEEAFALTRLVSSQDERNCVLVAVADKKLVGFMVITSEVDTNNLLGAFDLHPFDNFIPMDMYDAQYQEAKERVHAAKLEQLQEKIAAAKRKDAKTETDDLAEGEEKTGAEDGIEASETQAEEEEEQQQQQSEDKSAELSFDLEPAAMPSEEEIRDEILRMNANNLEGEDRPNTLFAITMLCVEEPYELQAMELLNHAFEAFSEKDYCVVTLPHDSAEPGLLSRMTRLPPLSGASFPEVLYLINRNALLDGFEIRRAVEEDFEGVKALVSGMQNSEDIDRKQSVNAQIVVVGASECGLSAVEQMLLHPYLSYNYITLLAPGGISVSGPACEYTASLVARLGLEAGVHVLDGELVSLEVEQRVAELSDGVRLAYDLLLVTSGLQEQTRGNLGAKDPEAASIIFNAAELESDMTPEDASGMRNLCVYGLTLEAFHSLSILERCLALDRTAFVASSDQAPDPLVDILLQCCQLADLELQKPKYMTLTNLKSIPGSSRPHAYFEGVRDNDDYLLDLLVACLPRDVSPWIFSCLNDAGIVYDGRIVVDAGFRTSNPNIYAAGAAAKLSRRFGHNVHFEHYNSKECGAQLARSVATIFLGSKQPDQAPMMRAAKVVGCELPKEHVFLFAGVPMAMMKPSFQAPPGGKSITTATASGLLHLCFDLNKKVYNAVYLGKKGGMQASVLSSLVGLPNSYLNNVLVKHEAGHVQDLVEFFRQPWSELLSHDGFKELRDHIMQLASSSEPMQAVPGAGDIRDMALMFLNSRPVEFPSFVSGLQDPALKVVEAALT</sequence>
<feature type="domain" description="Cilia- and flagella-associated protein 61 N-terminal" evidence="2">
    <location>
        <begin position="19"/>
        <end position="268"/>
    </location>
</feature>
<feature type="compositionally biased region" description="Basic and acidic residues" evidence="1">
    <location>
        <begin position="301"/>
        <end position="321"/>
    </location>
</feature>
<reference evidence="4 5" key="1">
    <citation type="submission" date="2017-08" db="EMBL/GenBank/DDBJ databases">
        <title>Acidophilic green algal genome provides insights into adaptation to an acidic environment.</title>
        <authorList>
            <person name="Hirooka S."/>
            <person name="Hirose Y."/>
            <person name="Kanesaki Y."/>
            <person name="Higuchi S."/>
            <person name="Fujiwara T."/>
            <person name="Onuma R."/>
            <person name="Era A."/>
            <person name="Ohbayashi R."/>
            <person name="Uzuka A."/>
            <person name="Nozaki H."/>
            <person name="Yoshikawa H."/>
            <person name="Miyagishima S.Y."/>
        </authorList>
    </citation>
    <scope>NUCLEOTIDE SEQUENCE [LARGE SCALE GENOMIC DNA]</scope>
    <source>
        <strain evidence="4 5">NIES-2499</strain>
    </source>
</reference>
<dbReference type="STRING" id="1157962.A0A250WXH0"/>
<dbReference type="PANTHER" id="PTHR21178">
    <property type="entry name" value="CILIA- AND FLAGELLA-ASSOCIATED PROTEIN 61"/>
    <property type="match status" value="1"/>
</dbReference>
<evidence type="ECO:0000259" key="2">
    <source>
        <dbReference type="Pfam" id="PF16092"/>
    </source>
</evidence>
<evidence type="ECO:0000256" key="1">
    <source>
        <dbReference type="SAM" id="MobiDB-lite"/>
    </source>
</evidence>
<dbReference type="SUPFAM" id="SSF51905">
    <property type="entry name" value="FAD/NAD(P)-binding domain"/>
    <property type="match status" value="1"/>
</dbReference>
<dbReference type="PANTHER" id="PTHR21178:SF8">
    <property type="entry name" value="CILIA- AND FLAGELLA-ASSOCIATED PROTEIN 61"/>
    <property type="match status" value="1"/>
</dbReference>
<gene>
    <name evidence="4" type="ORF">CEUSTIGMA_g2928.t1</name>
</gene>
<dbReference type="Proteomes" id="UP000232323">
    <property type="component" value="Unassembled WGS sequence"/>
</dbReference>
<dbReference type="InterPro" id="IPR036188">
    <property type="entry name" value="FAD/NAD-bd_sf"/>
</dbReference>
<evidence type="ECO:0000259" key="3">
    <source>
        <dbReference type="Pfam" id="PF23150"/>
    </source>
</evidence>
<feature type="compositionally biased region" description="Acidic residues" evidence="1">
    <location>
        <begin position="323"/>
        <end position="338"/>
    </location>
</feature>
<comment type="caution">
    <text evidence="4">The sequence shown here is derived from an EMBL/GenBank/DDBJ whole genome shotgun (WGS) entry which is preliminary data.</text>
</comment>
<dbReference type="OrthoDB" id="382863at2759"/>
<dbReference type="Pfam" id="PF16092">
    <property type="entry name" value="CFAP61_N"/>
    <property type="match status" value="1"/>
</dbReference>
<dbReference type="EMBL" id="BEGY01000012">
    <property type="protein sequence ID" value="GAX75485.1"/>
    <property type="molecule type" value="Genomic_DNA"/>
</dbReference>
<protein>
    <submittedName>
        <fullName evidence="4">Uncharacterized protein</fullName>
    </submittedName>
</protein>
<keyword evidence="5" id="KW-1185">Reference proteome</keyword>
<evidence type="ECO:0000313" key="5">
    <source>
        <dbReference type="Proteomes" id="UP000232323"/>
    </source>
</evidence>